<name>A0A977L2Q0_9CYAN</name>
<dbReference type="EMBL" id="CP073041">
    <property type="protein sequence ID" value="UXE64418.1"/>
    <property type="molecule type" value="Genomic_DNA"/>
</dbReference>
<feature type="domain" description="NAD-dependent epimerase/dehydratase" evidence="1">
    <location>
        <begin position="4"/>
        <end position="226"/>
    </location>
</feature>
<sequence>MKRIFITGISGCIGHYLADALIENTEHELFLLVRNPAKLQFNSQIRSGIHLLTGDMAHLEPYDDLLKSVDVAILIATSWGDPQETYEVNVVQTLGLINRLDPQHCEQIIYFSTASILNRQGQPLKEAGELGTDYVRTKYLCHQALSCLAIADKITTVYPTLVFGGEEHKPYSHLSGGFGEILNWINLIRWFRADGSFHFIHAKDIAQVVAYLVEHPQGHYQDVVLGNASLTVDAAITEICTYLQKPIYFQIPLSLAWANFFIKVFRLQMADWDRFCLDYRHFTYQDPRNPASFGLTPHCATVPDLLQIHGILPRS</sequence>
<dbReference type="Proteomes" id="UP001065613">
    <property type="component" value="Chromosome"/>
</dbReference>
<protein>
    <submittedName>
        <fullName evidence="2">NAD(P)-dependent oxidoreductase</fullName>
    </submittedName>
</protein>
<proteinExistence type="predicted"/>
<evidence type="ECO:0000259" key="1">
    <source>
        <dbReference type="Pfam" id="PF01370"/>
    </source>
</evidence>
<dbReference type="InterPro" id="IPR036291">
    <property type="entry name" value="NAD(P)-bd_dom_sf"/>
</dbReference>
<dbReference type="Gene3D" id="3.40.50.720">
    <property type="entry name" value="NAD(P)-binding Rossmann-like Domain"/>
    <property type="match status" value="1"/>
</dbReference>
<dbReference type="PANTHER" id="PTHR43245:SF13">
    <property type="entry name" value="UDP-D-APIOSE_UDP-D-XYLOSE SYNTHASE 2"/>
    <property type="match status" value="1"/>
</dbReference>
<dbReference type="KEGG" id="wna:KA717_19225"/>
<dbReference type="Pfam" id="PF01370">
    <property type="entry name" value="Epimerase"/>
    <property type="match status" value="1"/>
</dbReference>
<gene>
    <name evidence="2" type="ORF">KA717_19225</name>
</gene>
<dbReference type="PANTHER" id="PTHR43245">
    <property type="entry name" value="BIFUNCTIONAL POLYMYXIN RESISTANCE PROTEIN ARNA"/>
    <property type="match status" value="1"/>
</dbReference>
<reference evidence="2" key="1">
    <citation type="submission" date="2021-04" db="EMBL/GenBank/DDBJ databases">
        <title>Genome sequence of Woronichinia naegeliana from Washington state freshwater lake bloom.</title>
        <authorList>
            <person name="Dreher T.W."/>
        </authorList>
    </citation>
    <scope>NUCLEOTIDE SEQUENCE</scope>
    <source>
        <strain evidence="2">WA131</strain>
    </source>
</reference>
<dbReference type="InterPro" id="IPR001509">
    <property type="entry name" value="Epimerase_deHydtase"/>
</dbReference>
<accession>A0A977L2Q0</accession>
<dbReference type="InterPro" id="IPR050177">
    <property type="entry name" value="Lipid_A_modif_metabolic_enz"/>
</dbReference>
<evidence type="ECO:0000313" key="2">
    <source>
        <dbReference type="EMBL" id="UXE64418.1"/>
    </source>
</evidence>
<dbReference type="SUPFAM" id="SSF51735">
    <property type="entry name" value="NAD(P)-binding Rossmann-fold domains"/>
    <property type="match status" value="1"/>
</dbReference>
<organism evidence="2">
    <name type="scientific">Woronichinia naegeliana WA131</name>
    <dbReference type="NCBI Taxonomy" id="2824559"/>
    <lineage>
        <taxon>Bacteria</taxon>
        <taxon>Bacillati</taxon>
        <taxon>Cyanobacteriota</taxon>
        <taxon>Cyanophyceae</taxon>
        <taxon>Synechococcales</taxon>
        <taxon>Coelosphaeriaceae</taxon>
        <taxon>Woronichinia</taxon>
    </lineage>
</organism>
<dbReference type="AlphaFoldDB" id="A0A977L2Q0"/>